<feature type="repeat" description="WD" evidence="4">
    <location>
        <begin position="74"/>
        <end position="106"/>
    </location>
</feature>
<accession>A0A7R9PQA8</accession>
<dbReference type="GO" id="GO:0005730">
    <property type="term" value="C:nucleolus"/>
    <property type="evidence" value="ECO:0007669"/>
    <property type="project" value="TreeGrafter"/>
</dbReference>
<dbReference type="InterPro" id="IPR036322">
    <property type="entry name" value="WD40_repeat_dom_sf"/>
</dbReference>
<feature type="chain" id="PRO_5030985301" description="Small-subunit processome Utp12 domain-containing protein" evidence="6">
    <location>
        <begin position="21"/>
        <end position="726"/>
    </location>
</feature>
<dbReference type="SMART" id="SM00320">
    <property type="entry name" value="WD40"/>
    <property type="match status" value="3"/>
</dbReference>
<dbReference type="PANTHER" id="PTHR44267:SF1">
    <property type="entry name" value="WD REPEAT-CONTAINING PROTEIN 43"/>
    <property type="match status" value="1"/>
</dbReference>
<feature type="signal peptide" evidence="6">
    <location>
        <begin position="1"/>
        <end position="20"/>
    </location>
</feature>
<reference evidence="8" key="1">
    <citation type="submission" date="2020-11" db="EMBL/GenBank/DDBJ databases">
        <authorList>
            <person name="Tran Van P."/>
        </authorList>
    </citation>
    <scope>NUCLEOTIDE SEQUENCE</scope>
</reference>
<dbReference type="Pfam" id="PF00400">
    <property type="entry name" value="WD40"/>
    <property type="match status" value="2"/>
</dbReference>
<dbReference type="InterPro" id="IPR001680">
    <property type="entry name" value="WD40_rpt"/>
</dbReference>
<evidence type="ECO:0000256" key="2">
    <source>
        <dbReference type="ARBA" id="ARBA00023242"/>
    </source>
</evidence>
<sequence>MFEAFLVYWAVIMFIKFTSSEKSDIFSFHSSEDNSPPKYMKKSAYKKPLVALGTASGNISVYSMAAGTILCGLIGVHTTRINTLSWSKGTNLFSAGDDGLIVEWDVCCKKVVSKWKANESSVTCLLALPGGENLLSAHHKITLWCIASKFIIKTFYGHATEVTRLSLVRSGTSYCVSAARDDRYISVWPLVIKNKEKHCVAQLISNDPCVNLSVMGDELTNIGIVTRTGVLQIFRHHLNGKRTRPLKPDLTLQMATSGGKGSSSEPLPIVGTHLCDPTTAIVAYGQSGLFRFEKIAGRHETPACKHTGDSCLQTYTRLLLALRHETPACRHILDSCLQTDTRLQLVDRHETPASRQTRDSCLQTDTRLQLVDRHETPAYTRLLLAGIHETPACRQTQDSCLQTDTRLLLADIHETPACRQTRDSCLQTYTRLLLTDIHETPASRQTRDSYLQTDTRLLLADFVLSTSSSTEMVCLVREALTKVSQKQEKAAMTKVVVPLVDDSAEYVSAAAVGSNKRVHEPGLTEVAMEERLDNLSLDQFSYDSTRGPPKPDNLVQLLLQGLKSKDPLILHSVLLRKDEQLIFNTVSRLPLKTVAPLLTELCTLLRSKSQKNHMVVPWLKAMLAVHAGQLLSNPELSQLLAPLLSLIEARLGQLTPLMRLRGRLELLVGQIGTIADSNELQDSLLVYREQGSSDEDDLMETLGGSDNEDSSSRWSEEDEEQKNMST</sequence>
<evidence type="ECO:0000256" key="3">
    <source>
        <dbReference type="ARBA" id="ARBA00038335"/>
    </source>
</evidence>
<dbReference type="InterPro" id="IPR007148">
    <property type="entry name" value="SSU_processome_Utp12"/>
</dbReference>
<proteinExistence type="inferred from homology"/>
<keyword evidence="2" id="KW-0539">Nucleus</keyword>
<dbReference type="AlphaFoldDB" id="A0A7R9PQA8"/>
<dbReference type="PANTHER" id="PTHR44267">
    <property type="entry name" value="WD REPEAT-CONTAINING PROTEIN 43"/>
    <property type="match status" value="1"/>
</dbReference>
<comment type="subcellular location">
    <subcellularLocation>
        <location evidence="1">Nucleus</location>
    </subcellularLocation>
</comment>
<dbReference type="SUPFAM" id="SSF50978">
    <property type="entry name" value="WD40 repeat-like"/>
    <property type="match status" value="1"/>
</dbReference>
<dbReference type="InterPro" id="IPR015943">
    <property type="entry name" value="WD40/YVTN_repeat-like_dom_sf"/>
</dbReference>
<comment type="similarity">
    <text evidence="3">Belongs to the UTP5 family.</text>
</comment>
<keyword evidence="6" id="KW-0732">Signal</keyword>
<evidence type="ECO:0000259" key="7">
    <source>
        <dbReference type="Pfam" id="PF04003"/>
    </source>
</evidence>
<dbReference type="Pfam" id="PF04003">
    <property type="entry name" value="Utp12"/>
    <property type="match status" value="1"/>
</dbReference>
<name>A0A7R9PQA8_TIMGE</name>
<dbReference type="PROSITE" id="PS50082">
    <property type="entry name" value="WD_REPEATS_2"/>
    <property type="match status" value="1"/>
</dbReference>
<organism evidence="8">
    <name type="scientific">Timema genevievae</name>
    <name type="common">Walking stick</name>
    <dbReference type="NCBI Taxonomy" id="629358"/>
    <lineage>
        <taxon>Eukaryota</taxon>
        <taxon>Metazoa</taxon>
        <taxon>Ecdysozoa</taxon>
        <taxon>Arthropoda</taxon>
        <taxon>Hexapoda</taxon>
        <taxon>Insecta</taxon>
        <taxon>Pterygota</taxon>
        <taxon>Neoptera</taxon>
        <taxon>Polyneoptera</taxon>
        <taxon>Phasmatodea</taxon>
        <taxon>Timematodea</taxon>
        <taxon>Timematoidea</taxon>
        <taxon>Timematidae</taxon>
        <taxon>Timema</taxon>
    </lineage>
</organism>
<feature type="region of interest" description="Disordered" evidence="5">
    <location>
        <begin position="691"/>
        <end position="726"/>
    </location>
</feature>
<dbReference type="InterPro" id="IPR052414">
    <property type="entry name" value="U3_snoRNA-assoc_WDR"/>
</dbReference>
<evidence type="ECO:0000256" key="5">
    <source>
        <dbReference type="SAM" id="MobiDB-lite"/>
    </source>
</evidence>
<evidence type="ECO:0000256" key="4">
    <source>
        <dbReference type="PROSITE-ProRule" id="PRU00221"/>
    </source>
</evidence>
<dbReference type="EMBL" id="OE843865">
    <property type="protein sequence ID" value="CAD7604122.1"/>
    <property type="molecule type" value="Genomic_DNA"/>
</dbReference>
<keyword evidence="4" id="KW-0853">WD repeat</keyword>
<protein>
    <recommendedName>
        <fullName evidence="7">Small-subunit processome Utp12 domain-containing protein</fullName>
    </recommendedName>
</protein>
<dbReference type="GO" id="GO:0000462">
    <property type="term" value="P:maturation of SSU-rRNA from tricistronic rRNA transcript (SSU-rRNA, 5.8S rRNA, LSU-rRNA)"/>
    <property type="evidence" value="ECO:0007669"/>
    <property type="project" value="TreeGrafter"/>
</dbReference>
<gene>
    <name evidence="8" type="ORF">TGEB3V08_LOCUS9025</name>
</gene>
<evidence type="ECO:0000256" key="6">
    <source>
        <dbReference type="SAM" id="SignalP"/>
    </source>
</evidence>
<evidence type="ECO:0000256" key="1">
    <source>
        <dbReference type="ARBA" id="ARBA00004123"/>
    </source>
</evidence>
<evidence type="ECO:0000313" key="8">
    <source>
        <dbReference type="EMBL" id="CAD7604122.1"/>
    </source>
</evidence>
<feature type="domain" description="Small-subunit processome Utp12" evidence="7">
    <location>
        <begin position="566"/>
        <end position="667"/>
    </location>
</feature>
<dbReference type="Gene3D" id="2.130.10.10">
    <property type="entry name" value="YVTN repeat-like/Quinoprotein amine dehydrogenase"/>
    <property type="match status" value="1"/>
</dbReference>